<dbReference type="SUPFAM" id="SSF53098">
    <property type="entry name" value="Ribonuclease H-like"/>
    <property type="match status" value="1"/>
</dbReference>
<dbReference type="PANTHER" id="PTHR47723">
    <property type="entry name" value="OS05G0353850 PROTEIN"/>
    <property type="match status" value="1"/>
</dbReference>
<accession>A0ABD3AC40</accession>
<dbReference type="Pfam" id="PF13456">
    <property type="entry name" value="RVT_3"/>
    <property type="match status" value="1"/>
</dbReference>
<name>A0ABD3AC40_9GENT</name>
<organism evidence="2 3">
    <name type="scientific">Cinchona calisaya</name>
    <dbReference type="NCBI Taxonomy" id="153742"/>
    <lineage>
        <taxon>Eukaryota</taxon>
        <taxon>Viridiplantae</taxon>
        <taxon>Streptophyta</taxon>
        <taxon>Embryophyta</taxon>
        <taxon>Tracheophyta</taxon>
        <taxon>Spermatophyta</taxon>
        <taxon>Magnoliopsida</taxon>
        <taxon>eudicotyledons</taxon>
        <taxon>Gunneridae</taxon>
        <taxon>Pentapetalae</taxon>
        <taxon>asterids</taxon>
        <taxon>lamiids</taxon>
        <taxon>Gentianales</taxon>
        <taxon>Rubiaceae</taxon>
        <taxon>Cinchonoideae</taxon>
        <taxon>Cinchoneae</taxon>
        <taxon>Cinchona</taxon>
    </lineage>
</organism>
<dbReference type="InterPro" id="IPR053151">
    <property type="entry name" value="RNase_H-like"/>
</dbReference>
<dbReference type="PANTHER" id="PTHR47723:SF19">
    <property type="entry name" value="POLYNUCLEOTIDYL TRANSFERASE, RIBONUCLEASE H-LIKE SUPERFAMILY PROTEIN"/>
    <property type="match status" value="1"/>
</dbReference>
<dbReference type="InterPro" id="IPR036397">
    <property type="entry name" value="RNaseH_sf"/>
</dbReference>
<dbReference type="InterPro" id="IPR002156">
    <property type="entry name" value="RNaseH_domain"/>
</dbReference>
<dbReference type="CDD" id="cd06222">
    <property type="entry name" value="RNase_H_like"/>
    <property type="match status" value="1"/>
</dbReference>
<keyword evidence="3" id="KW-1185">Reference proteome</keyword>
<proteinExistence type="predicted"/>
<comment type="caution">
    <text evidence="2">The sequence shown here is derived from an EMBL/GenBank/DDBJ whole genome shotgun (WGS) entry which is preliminary data.</text>
</comment>
<evidence type="ECO:0000259" key="1">
    <source>
        <dbReference type="Pfam" id="PF13456"/>
    </source>
</evidence>
<dbReference type="AlphaFoldDB" id="A0ABD3AC40"/>
<evidence type="ECO:0000313" key="2">
    <source>
        <dbReference type="EMBL" id="KAL3529287.1"/>
    </source>
</evidence>
<dbReference type="Gene3D" id="3.30.420.10">
    <property type="entry name" value="Ribonuclease H-like superfamily/Ribonuclease H"/>
    <property type="match status" value="1"/>
</dbReference>
<sequence>MEAEYLVLLEGVRLCVDKYFTPTVVETDSQILCNMIQGIAMVPWMLHVTISHAKHLMSLGSFQIVHVFGETNTVADALARYASSSPNLTLRFDHQAPSFVRGLIRLDRVQTPSIRLEA</sequence>
<dbReference type="Proteomes" id="UP001630127">
    <property type="component" value="Unassembled WGS sequence"/>
</dbReference>
<protein>
    <recommendedName>
        <fullName evidence="1">RNase H type-1 domain-containing protein</fullName>
    </recommendedName>
</protein>
<reference evidence="2 3" key="1">
    <citation type="submission" date="2024-11" db="EMBL/GenBank/DDBJ databases">
        <title>A near-complete genome assembly of Cinchona calisaya.</title>
        <authorList>
            <person name="Lian D.C."/>
            <person name="Zhao X.W."/>
            <person name="Wei L."/>
        </authorList>
    </citation>
    <scope>NUCLEOTIDE SEQUENCE [LARGE SCALE GENOMIC DNA]</scope>
    <source>
        <tissue evidence="2">Nenye</tissue>
    </source>
</reference>
<dbReference type="EMBL" id="JBJUIK010000004">
    <property type="protein sequence ID" value="KAL3529287.1"/>
    <property type="molecule type" value="Genomic_DNA"/>
</dbReference>
<evidence type="ECO:0000313" key="3">
    <source>
        <dbReference type="Proteomes" id="UP001630127"/>
    </source>
</evidence>
<feature type="domain" description="RNase H type-1" evidence="1">
    <location>
        <begin position="2"/>
        <end position="82"/>
    </location>
</feature>
<dbReference type="InterPro" id="IPR044730">
    <property type="entry name" value="RNase_H-like_dom_plant"/>
</dbReference>
<gene>
    <name evidence="2" type="ORF">ACH5RR_008609</name>
</gene>
<dbReference type="InterPro" id="IPR012337">
    <property type="entry name" value="RNaseH-like_sf"/>
</dbReference>